<keyword evidence="3" id="KW-0963">Cytoplasm</keyword>
<dbReference type="InterPro" id="IPR036282">
    <property type="entry name" value="Glutathione-S-Trfase_C_sf"/>
</dbReference>
<dbReference type="Pfam" id="PF02798">
    <property type="entry name" value="GST_N"/>
    <property type="match status" value="1"/>
</dbReference>
<evidence type="ECO:0000256" key="6">
    <source>
        <dbReference type="ARBA" id="ARBA00025743"/>
    </source>
</evidence>
<dbReference type="PROSITE" id="PS50404">
    <property type="entry name" value="GST_NTER"/>
    <property type="match status" value="1"/>
</dbReference>
<evidence type="ECO:0000256" key="2">
    <source>
        <dbReference type="ARBA" id="ARBA00012452"/>
    </source>
</evidence>
<evidence type="ECO:0000313" key="9">
    <source>
        <dbReference type="Proteomes" id="UP000032142"/>
    </source>
</evidence>
<comment type="catalytic activity">
    <reaction evidence="7">
        <text>RX + glutathione = an S-substituted glutathione + a halide anion + H(+)</text>
        <dbReference type="Rhea" id="RHEA:16437"/>
        <dbReference type="ChEBI" id="CHEBI:15378"/>
        <dbReference type="ChEBI" id="CHEBI:16042"/>
        <dbReference type="ChEBI" id="CHEBI:17792"/>
        <dbReference type="ChEBI" id="CHEBI:57925"/>
        <dbReference type="ChEBI" id="CHEBI:90779"/>
        <dbReference type="EC" id="2.5.1.18"/>
    </reaction>
</comment>
<dbReference type="SFLD" id="SFLDG00358">
    <property type="entry name" value="Main_(cytGST)"/>
    <property type="match status" value="1"/>
</dbReference>
<dbReference type="EMBL" id="KN395493">
    <property type="protein sequence ID" value="KHG11258.1"/>
    <property type="molecule type" value="Genomic_DNA"/>
</dbReference>
<proteinExistence type="inferred from homology"/>
<evidence type="ECO:0000256" key="5">
    <source>
        <dbReference type="ARBA" id="ARBA00022679"/>
    </source>
</evidence>
<accession>A0A0B0N9P3</accession>
<dbReference type="OrthoDB" id="4951845at2759"/>
<dbReference type="Gene3D" id="3.40.30.10">
    <property type="entry name" value="Glutaredoxin"/>
    <property type="match status" value="1"/>
</dbReference>
<dbReference type="Pfam" id="PF00043">
    <property type="entry name" value="GST_C"/>
    <property type="match status" value="1"/>
</dbReference>
<evidence type="ECO:0000256" key="3">
    <source>
        <dbReference type="ARBA" id="ARBA00022490"/>
    </source>
</evidence>
<dbReference type="GO" id="GO:0009407">
    <property type="term" value="P:toxin catabolic process"/>
    <property type="evidence" value="ECO:0007669"/>
    <property type="project" value="UniProtKB-ARBA"/>
</dbReference>
<keyword evidence="9" id="KW-1185">Reference proteome</keyword>
<evidence type="ECO:0000256" key="1">
    <source>
        <dbReference type="ARBA" id="ARBA00004514"/>
    </source>
</evidence>
<evidence type="ECO:0000256" key="7">
    <source>
        <dbReference type="ARBA" id="ARBA00047960"/>
    </source>
</evidence>
<comment type="similarity">
    <text evidence="6">Belongs to the GST superfamily. Tau family.</text>
</comment>
<dbReference type="InterPro" id="IPR045074">
    <property type="entry name" value="GST_C_Tau"/>
</dbReference>
<name>A0A0B0N9P3_GOSAR</name>
<dbReference type="InterPro" id="IPR010987">
    <property type="entry name" value="Glutathione-S-Trfase_C-like"/>
</dbReference>
<dbReference type="FunFam" id="3.40.30.10:FF:000014">
    <property type="entry name" value="Tau class glutathione S-transferase"/>
    <property type="match status" value="1"/>
</dbReference>
<dbReference type="SFLD" id="SFLDG01152">
    <property type="entry name" value="Main.3:_Omega-_and_Tau-like"/>
    <property type="match status" value="1"/>
</dbReference>
<dbReference type="EC" id="2.5.1.18" evidence="2"/>
<dbReference type="KEGG" id="gab:108475599"/>
<evidence type="ECO:0000256" key="4">
    <source>
        <dbReference type="ARBA" id="ARBA00022575"/>
    </source>
</evidence>
<dbReference type="InterPro" id="IPR004046">
    <property type="entry name" value="GST_C"/>
</dbReference>
<dbReference type="CDD" id="cd03058">
    <property type="entry name" value="GST_N_Tau"/>
    <property type="match status" value="1"/>
</dbReference>
<dbReference type="PANTHER" id="PTHR11260">
    <property type="entry name" value="GLUTATHIONE S-TRANSFERASE, GST, SUPERFAMILY, GST DOMAIN CONTAINING"/>
    <property type="match status" value="1"/>
</dbReference>
<dbReference type="AlphaFoldDB" id="A0A0B0N9P3"/>
<dbReference type="GO" id="GO:0004364">
    <property type="term" value="F:glutathione transferase activity"/>
    <property type="evidence" value="ECO:0007669"/>
    <property type="project" value="UniProtKB-EC"/>
</dbReference>
<comment type="subcellular location">
    <subcellularLocation>
        <location evidence="1">Cytoplasm</location>
        <location evidence="1">Cytosol</location>
    </subcellularLocation>
</comment>
<dbReference type="Gene3D" id="1.20.1050.10">
    <property type="match status" value="1"/>
</dbReference>
<dbReference type="SUPFAM" id="SSF52833">
    <property type="entry name" value="Thioredoxin-like"/>
    <property type="match status" value="1"/>
</dbReference>
<dbReference type="InterPro" id="IPR036249">
    <property type="entry name" value="Thioredoxin-like_sf"/>
</dbReference>
<dbReference type="InterPro" id="IPR004045">
    <property type="entry name" value="Glutathione_S-Trfase_N"/>
</dbReference>
<dbReference type="PANTHER" id="PTHR11260:SF679">
    <property type="entry name" value="GLUTATHIONE TRANSFERASE"/>
    <property type="match status" value="1"/>
</dbReference>
<keyword evidence="5 8" id="KW-0808">Transferase</keyword>
<gene>
    <name evidence="8" type="ORF">F383_14419</name>
</gene>
<sequence length="223" mass="25774">MAVVKLFGAWFSPYAYRVIWALKLKGIPYEYIEEDLRNKSPLLLQYNPIHKKVPVLVHDGKPICESTVILQYIDEIWPQNPLLPADPYDRAATLFWIKFADDKGYLMSKLYQTDGEEQQAAVKEWLEMLEVMEEHALIGGKKFFGGEEINMVDMAFSFVAYWLGVIEDVVGLEIFEPHKFPLVSLWIQNFKSIPVIKENLPDADKMFALLKHGREMMLASKSD</sequence>
<dbReference type="SUPFAM" id="SSF47616">
    <property type="entry name" value="GST C-terminal domain-like"/>
    <property type="match status" value="1"/>
</dbReference>
<dbReference type="OMA" id="RVINDIW"/>
<dbReference type="GO" id="GO:0005829">
    <property type="term" value="C:cytosol"/>
    <property type="evidence" value="ECO:0007669"/>
    <property type="project" value="UniProtKB-SubCell"/>
</dbReference>
<dbReference type="InterPro" id="IPR045073">
    <property type="entry name" value="Omega/Tau-like"/>
</dbReference>
<dbReference type="GO" id="GO:0006749">
    <property type="term" value="P:glutathione metabolic process"/>
    <property type="evidence" value="ECO:0007669"/>
    <property type="project" value="InterPro"/>
</dbReference>
<protein>
    <recommendedName>
        <fullName evidence="2">glutathione transferase</fullName>
        <ecNumber evidence="2">2.5.1.18</ecNumber>
    </recommendedName>
</protein>
<reference evidence="9" key="1">
    <citation type="submission" date="2014-09" db="EMBL/GenBank/DDBJ databases">
        <authorList>
            <person name="Mudge J."/>
            <person name="Ramaraj T."/>
            <person name="Lindquist I.E."/>
            <person name="Bharti A.K."/>
            <person name="Sundararajan A."/>
            <person name="Cameron C.T."/>
            <person name="Woodward J.E."/>
            <person name="May G.D."/>
            <person name="Brubaker C."/>
            <person name="Broadhvest J."/>
            <person name="Wilkins T.A."/>
        </authorList>
    </citation>
    <scope>NUCLEOTIDE SEQUENCE</scope>
    <source>
        <strain evidence="9">cv. AKA8401</strain>
    </source>
</reference>
<dbReference type="FunFam" id="1.20.1050.10:FF:000012">
    <property type="entry name" value="Tau class glutathione S-transferase"/>
    <property type="match status" value="1"/>
</dbReference>
<keyword evidence="4" id="KW-0216">Detoxification</keyword>
<dbReference type="Proteomes" id="UP000032142">
    <property type="component" value="Unassembled WGS sequence"/>
</dbReference>
<dbReference type="CDD" id="cd03185">
    <property type="entry name" value="GST_C_Tau"/>
    <property type="match status" value="1"/>
</dbReference>
<dbReference type="PROSITE" id="PS50405">
    <property type="entry name" value="GST_CTER"/>
    <property type="match status" value="1"/>
</dbReference>
<dbReference type="InterPro" id="IPR040079">
    <property type="entry name" value="Glutathione_S-Trfase"/>
</dbReference>
<dbReference type="SFLD" id="SFLDS00019">
    <property type="entry name" value="Glutathione_Transferase_(cytos"/>
    <property type="match status" value="1"/>
</dbReference>
<evidence type="ECO:0000313" key="8">
    <source>
        <dbReference type="EMBL" id="KHG11258.1"/>
    </source>
</evidence>
<organism evidence="8 9">
    <name type="scientific">Gossypium arboreum</name>
    <name type="common">Tree cotton</name>
    <name type="synonym">Gossypium nanking</name>
    <dbReference type="NCBI Taxonomy" id="29729"/>
    <lineage>
        <taxon>Eukaryota</taxon>
        <taxon>Viridiplantae</taxon>
        <taxon>Streptophyta</taxon>
        <taxon>Embryophyta</taxon>
        <taxon>Tracheophyta</taxon>
        <taxon>Spermatophyta</taxon>
        <taxon>Magnoliopsida</taxon>
        <taxon>eudicotyledons</taxon>
        <taxon>Gunneridae</taxon>
        <taxon>Pentapetalae</taxon>
        <taxon>rosids</taxon>
        <taxon>malvids</taxon>
        <taxon>Malvales</taxon>
        <taxon>Malvaceae</taxon>
        <taxon>Malvoideae</taxon>
        <taxon>Gossypium</taxon>
    </lineage>
</organism>